<keyword evidence="4 5" id="KW-0472">Membrane</keyword>
<comment type="caution">
    <text evidence="6">The sequence shown here is derived from an EMBL/GenBank/DDBJ whole genome shotgun (WGS) entry which is preliminary data.</text>
</comment>
<dbReference type="GO" id="GO:0022857">
    <property type="term" value="F:transmembrane transporter activity"/>
    <property type="evidence" value="ECO:0007669"/>
    <property type="project" value="TreeGrafter"/>
</dbReference>
<evidence type="ECO:0000256" key="1">
    <source>
        <dbReference type="ARBA" id="ARBA00004141"/>
    </source>
</evidence>
<dbReference type="InterPro" id="IPR036259">
    <property type="entry name" value="MFS_trans_sf"/>
</dbReference>
<organism evidence="6 7">
    <name type="scientific">Diplogelasinospora grovesii</name>
    <dbReference type="NCBI Taxonomy" id="303347"/>
    <lineage>
        <taxon>Eukaryota</taxon>
        <taxon>Fungi</taxon>
        <taxon>Dikarya</taxon>
        <taxon>Ascomycota</taxon>
        <taxon>Pezizomycotina</taxon>
        <taxon>Sordariomycetes</taxon>
        <taxon>Sordariomycetidae</taxon>
        <taxon>Sordariales</taxon>
        <taxon>Diplogelasinosporaceae</taxon>
        <taxon>Diplogelasinospora</taxon>
    </lineage>
</organism>
<gene>
    <name evidence="6" type="ORF">QBC46DRAFT_426119</name>
</gene>
<evidence type="ECO:0000256" key="2">
    <source>
        <dbReference type="ARBA" id="ARBA00022692"/>
    </source>
</evidence>
<reference evidence="7" key="1">
    <citation type="journal article" date="2023" name="Mol. Phylogenet. Evol.">
        <title>Genome-scale phylogeny and comparative genomics of the fungal order Sordariales.</title>
        <authorList>
            <person name="Hensen N."/>
            <person name="Bonometti L."/>
            <person name="Westerberg I."/>
            <person name="Brannstrom I.O."/>
            <person name="Guillou S."/>
            <person name="Cros-Aarteil S."/>
            <person name="Calhoun S."/>
            <person name="Haridas S."/>
            <person name="Kuo A."/>
            <person name="Mondo S."/>
            <person name="Pangilinan J."/>
            <person name="Riley R."/>
            <person name="LaButti K."/>
            <person name="Andreopoulos B."/>
            <person name="Lipzen A."/>
            <person name="Chen C."/>
            <person name="Yan M."/>
            <person name="Daum C."/>
            <person name="Ng V."/>
            <person name="Clum A."/>
            <person name="Steindorff A."/>
            <person name="Ohm R.A."/>
            <person name="Martin F."/>
            <person name="Silar P."/>
            <person name="Natvig D.O."/>
            <person name="Lalanne C."/>
            <person name="Gautier V."/>
            <person name="Ament-Velasquez S.L."/>
            <person name="Kruys A."/>
            <person name="Hutchinson M.I."/>
            <person name="Powell A.J."/>
            <person name="Barry K."/>
            <person name="Miller A.N."/>
            <person name="Grigoriev I.V."/>
            <person name="Debuchy R."/>
            <person name="Gladieux P."/>
            <person name="Hiltunen Thoren M."/>
            <person name="Johannesson H."/>
        </authorList>
    </citation>
    <scope>NUCLEOTIDE SEQUENCE [LARGE SCALE GENOMIC DNA]</scope>
    <source>
        <strain evidence="7">CBS 340.73</strain>
    </source>
</reference>
<keyword evidence="7" id="KW-1185">Reference proteome</keyword>
<feature type="transmembrane region" description="Helical" evidence="5">
    <location>
        <begin position="45"/>
        <end position="70"/>
    </location>
</feature>
<keyword evidence="3 5" id="KW-1133">Transmembrane helix</keyword>
<dbReference type="AlphaFoldDB" id="A0AAN6RZP1"/>
<dbReference type="EMBL" id="MU853967">
    <property type="protein sequence ID" value="KAK3934698.1"/>
    <property type="molecule type" value="Genomic_DNA"/>
</dbReference>
<comment type="subcellular location">
    <subcellularLocation>
        <location evidence="1">Membrane</location>
        <topology evidence="1">Multi-pass membrane protein</topology>
    </subcellularLocation>
</comment>
<name>A0AAN6RZP1_9PEZI</name>
<evidence type="ECO:0000256" key="5">
    <source>
        <dbReference type="SAM" id="Phobius"/>
    </source>
</evidence>
<dbReference type="Gene3D" id="1.20.1720.10">
    <property type="entry name" value="Multidrug resistance protein D"/>
    <property type="match status" value="1"/>
</dbReference>
<dbReference type="PANTHER" id="PTHR23501:SF43">
    <property type="entry name" value="MULTIDRUG TRANSPORTER, PUTATIVE (AFU_ORTHOLOGUE AFUA_6G03040)-RELATED"/>
    <property type="match status" value="1"/>
</dbReference>
<dbReference type="GO" id="GO:0005886">
    <property type="term" value="C:plasma membrane"/>
    <property type="evidence" value="ECO:0007669"/>
    <property type="project" value="TreeGrafter"/>
</dbReference>
<sequence length="127" mass="13808">MSDQNSNINKVKDQGIVSLRDETLEADSPTTKYQEGRYLTGFRKLLAILGLGVTLFLPTAEISIVSTSLVTISNDLQGFDQSSWMITAYLCAFTGFIIIWAKLSSLVGIKPAIIGSMILCRLSPSST</sequence>
<feature type="transmembrane region" description="Helical" evidence="5">
    <location>
        <begin position="82"/>
        <end position="101"/>
    </location>
</feature>
<evidence type="ECO:0000256" key="3">
    <source>
        <dbReference type="ARBA" id="ARBA00022989"/>
    </source>
</evidence>
<evidence type="ECO:0000256" key="4">
    <source>
        <dbReference type="ARBA" id="ARBA00023136"/>
    </source>
</evidence>
<protein>
    <submittedName>
        <fullName evidence="6">Uncharacterized protein</fullName>
    </submittedName>
</protein>
<evidence type="ECO:0000313" key="6">
    <source>
        <dbReference type="EMBL" id="KAK3934698.1"/>
    </source>
</evidence>
<accession>A0AAN6RZP1</accession>
<evidence type="ECO:0000313" key="7">
    <source>
        <dbReference type="Proteomes" id="UP001303473"/>
    </source>
</evidence>
<keyword evidence="2 5" id="KW-0812">Transmembrane</keyword>
<dbReference type="PANTHER" id="PTHR23501">
    <property type="entry name" value="MAJOR FACILITATOR SUPERFAMILY"/>
    <property type="match status" value="1"/>
</dbReference>
<proteinExistence type="predicted"/>
<dbReference type="Proteomes" id="UP001303473">
    <property type="component" value="Unassembled WGS sequence"/>
</dbReference>
<dbReference type="SUPFAM" id="SSF103473">
    <property type="entry name" value="MFS general substrate transporter"/>
    <property type="match status" value="1"/>
</dbReference>